<keyword evidence="1" id="KW-0175">Coiled coil</keyword>
<evidence type="ECO:0000313" key="3">
    <source>
        <dbReference type="EMBL" id="KKN28134.1"/>
    </source>
</evidence>
<dbReference type="Pfam" id="PF14129">
    <property type="entry name" value="DUF4296"/>
    <property type="match status" value="1"/>
</dbReference>
<organism evidence="3">
    <name type="scientific">marine sediment metagenome</name>
    <dbReference type="NCBI Taxonomy" id="412755"/>
    <lineage>
        <taxon>unclassified sequences</taxon>
        <taxon>metagenomes</taxon>
        <taxon>ecological metagenomes</taxon>
    </lineage>
</organism>
<accession>A0A0F9PD86</accession>
<feature type="domain" description="DUF4296" evidence="2">
    <location>
        <begin position="24"/>
        <end position="106"/>
    </location>
</feature>
<sequence>MIKGYLYLLCFVLVCCTENLVEKPDNLIPEDKMVSVLMDLALVNAAKSTNISVLYNNDIEPMAYVFRKHDIDSLQFVESDNYYASLPKGEYERMYKEVDLKLEQKLKAVEEAKEVRDSLMRLEREKNNKEADTLMVKDSLP</sequence>
<evidence type="ECO:0000256" key="1">
    <source>
        <dbReference type="SAM" id="Coils"/>
    </source>
</evidence>
<dbReference type="AlphaFoldDB" id="A0A0F9PD86"/>
<dbReference type="EMBL" id="LAZR01002585">
    <property type="protein sequence ID" value="KKN28134.1"/>
    <property type="molecule type" value="Genomic_DNA"/>
</dbReference>
<name>A0A0F9PD86_9ZZZZ</name>
<proteinExistence type="predicted"/>
<dbReference type="InterPro" id="IPR025381">
    <property type="entry name" value="DUF4296"/>
</dbReference>
<reference evidence="3" key="1">
    <citation type="journal article" date="2015" name="Nature">
        <title>Complex archaea that bridge the gap between prokaryotes and eukaryotes.</title>
        <authorList>
            <person name="Spang A."/>
            <person name="Saw J.H."/>
            <person name="Jorgensen S.L."/>
            <person name="Zaremba-Niedzwiedzka K."/>
            <person name="Martijn J."/>
            <person name="Lind A.E."/>
            <person name="van Eijk R."/>
            <person name="Schleper C."/>
            <person name="Guy L."/>
            <person name="Ettema T.J."/>
        </authorList>
    </citation>
    <scope>NUCLEOTIDE SEQUENCE</scope>
</reference>
<feature type="coiled-coil region" evidence="1">
    <location>
        <begin position="95"/>
        <end position="132"/>
    </location>
</feature>
<comment type="caution">
    <text evidence="3">The sequence shown here is derived from an EMBL/GenBank/DDBJ whole genome shotgun (WGS) entry which is preliminary data.</text>
</comment>
<gene>
    <name evidence="3" type="ORF">LCGC14_0857370</name>
</gene>
<protein>
    <recommendedName>
        <fullName evidence="2">DUF4296 domain-containing protein</fullName>
    </recommendedName>
</protein>
<evidence type="ECO:0000259" key="2">
    <source>
        <dbReference type="Pfam" id="PF14129"/>
    </source>
</evidence>